<dbReference type="Gene3D" id="3.40.50.720">
    <property type="entry name" value="NAD(P)-binding Rossmann-like Domain"/>
    <property type="match status" value="1"/>
</dbReference>
<dbReference type="HAMAP" id="MF_00956">
    <property type="entry name" value="GDP_fucose_synth"/>
    <property type="match status" value="1"/>
</dbReference>
<evidence type="ECO:0000313" key="10">
    <source>
        <dbReference type="Proteomes" id="UP000887577"/>
    </source>
</evidence>
<dbReference type="InterPro" id="IPR028614">
    <property type="entry name" value="GDP_fucose/colitose_synth"/>
</dbReference>
<comment type="pathway">
    <text evidence="2">Nucleotide-sugar biosynthesis; GDP-L-fucose biosynthesis via de novo pathway; GDP-L-fucose from GDP-alpha-D-mannose: step 2/2.</text>
</comment>
<keyword evidence="10" id="KW-1185">Reference proteome</keyword>
<dbReference type="Pfam" id="PF01370">
    <property type="entry name" value="Epimerase"/>
    <property type="match status" value="1"/>
</dbReference>
<reference evidence="11" key="1">
    <citation type="submission" date="2022-11" db="UniProtKB">
        <authorList>
            <consortium name="WormBaseParasite"/>
        </authorList>
    </citation>
    <scope>IDENTIFICATION</scope>
</reference>
<evidence type="ECO:0000256" key="6">
    <source>
        <dbReference type="ARBA" id="ARBA00023002"/>
    </source>
</evidence>
<dbReference type="EC" id="1.1.1.271" evidence="4"/>
<evidence type="ECO:0000256" key="3">
    <source>
        <dbReference type="ARBA" id="ARBA00005959"/>
    </source>
</evidence>
<dbReference type="WBParaSite" id="PSU_v2.g2336.t1">
    <property type="protein sequence ID" value="PSU_v2.g2336.t1"/>
    <property type="gene ID" value="PSU_v2.g2336"/>
</dbReference>
<dbReference type="InterPro" id="IPR036291">
    <property type="entry name" value="NAD(P)-bd_dom_sf"/>
</dbReference>
<comment type="similarity">
    <text evidence="3">Belongs to the NAD(P)-dependent epimerase/dehydratase family. Fucose synthase subfamily.</text>
</comment>
<evidence type="ECO:0000256" key="4">
    <source>
        <dbReference type="ARBA" id="ARBA00012371"/>
    </source>
</evidence>
<name>A0A914YQN6_9BILA</name>
<evidence type="ECO:0000313" key="11">
    <source>
        <dbReference type="WBParaSite" id="PSU_v2.g2336.t1"/>
    </source>
</evidence>
<dbReference type="GO" id="GO:0016853">
    <property type="term" value="F:isomerase activity"/>
    <property type="evidence" value="ECO:0007669"/>
    <property type="project" value="UniProtKB-KW"/>
</dbReference>
<sequence length="339" mass="37945">MGNTVSSEDSPNQLPLEQEPVGMAPVTILVTGGSGLVGTAISKVVIGGECRVNENWKFISSSDCDLTNLEAVRQLFEAVKPTHVIHLAAMVGGLFHNMSHNLEFFTKNMAINQNVLQCCHEFDVKKCVSCLSTCIFPDKTTYPIDETMIHNGPPHPSNFGYSYAKRMIDVLNHGYASEHNRKYTSVIPCNVFGPHDNYNLESAHVIPALIHKTYLAKKEGKKLEAFGTGKPLRQFIYSMDLAKLIIWTVRHYDEIDPIILSVGEEDEVTISDAVNAVLEASDYKDQVTFNTDKADGQHKKTASNAKLRQYLPDFKFTPFNEAIKESVKWFVDNHEHARK</sequence>
<dbReference type="Gene3D" id="3.90.25.10">
    <property type="entry name" value="UDP-galactose 4-epimerase, domain 1"/>
    <property type="match status" value="1"/>
</dbReference>
<keyword evidence="5" id="KW-0521">NADP</keyword>
<accession>A0A914YQN6</accession>
<evidence type="ECO:0000259" key="9">
    <source>
        <dbReference type="Pfam" id="PF01370"/>
    </source>
</evidence>
<dbReference type="Proteomes" id="UP000887577">
    <property type="component" value="Unplaced"/>
</dbReference>
<dbReference type="PANTHER" id="PTHR43238">
    <property type="entry name" value="GDP-L-FUCOSE SYNTHASE"/>
    <property type="match status" value="1"/>
</dbReference>
<evidence type="ECO:0000256" key="1">
    <source>
        <dbReference type="ARBA" id="ARBA00002870"/>
    </source>
</evidence>
<evidence type="ECO:0000256" key="2">
    <source>
        <dbReference type="ARBA" id="ARBA00004883"/>
    </source>
</evidence>
<dbReference type="CDD" id="cd05239">
    <property type="entry name" value="GDP_FS_SDR_e"/>
    <property type="match status" value="1"/>
</dbReference>
<dbReference type="SUPFAM" id="SSF51735">
    <property type="entry name" value="NAD(P)-binding Rossmann-fold domains"/>
    <property type="match status" value="1"/>
</dbReference>
<feature type="domain" description="NAD-dependent epimerase/dehydratase" evidence="9">
    <location>
        <begin position="28"/>
        <end position="262"/>
    </location>
</feature>
<evidence type="ECO:0000256" key="7">
    <source>
        <dbReference type="ARBA" id="ARBA00023235"/>
    </source>
</evidence>
<evidence type="ECO:0000256" key="8">
    <source>
        <dbReference type="ARBA" id="ARBA00032995"/>
    </source>
</evidence>
<comment type="function">
    <text evidence="1">Catalyzes the two-step NADP-dependent conversion of GDP-4-dehydro-6-deoxy-D-mannose to GDP-fucose, involving an epimerase and a reductase reaction.</text>
</comment>
<dbReference type="GO" id="GO:0050577">
    <property type="term" value="F:GDP-L-fucose synthase activity"/>
    <property type="evidence" value="ECO:0007669"/>
    <property type="project" value="UniProtKB-EC"/>
</dbReference>
<dbReference type="InterPro" id="IPR001509">
    <property type="entry name" value="Epimerase_deHydtase"/>
</dbReference>
<proteinExistence type="inferred from homology"/>
<dbReference type="PANTHER" id="PTHR43238:SF1">
    <property type="entry name" value="GDP-L-FUCOSE SYNTHASE"/>
    <property type="match status" value="1"/>
</dbReference>
<dbReference type="AlphaFoldDB" id="A0A914YQN6"/>
<protein>
    <recommendedName>
        <fullName evidence="4">GDP-L-fucose synthase</fullName>
        <ecNumber evidence="4">1.1.1.271</ecNumber>
    </recommendedName>
    <alternativeName>
        <fullName evidence="8">GDP-4-keto-6-deoxy-D-mannose-3,5-epimerase-4-reductase</fullName>
    </alternativeName>
</protein>
<keyword evidence="7" id="KW-0413">Isomerase</keyword>
<organism evidence="10 11">
    <name type="scientific">Panagrolaimus superbus</name>
    <dbReference type="NCBI Taxonomy" id="310955"/>
    <lineage>
        <taxon>Eukaryota</taxon>
        <taxon>Metazoa</taxon>
        <taxon>Ecdysozoa</taxon>
        <taxon>Nematoda</taxon>
        <taxon>Chromadorea</taxon>
        <taxon>Rhabditida</taxon>
        <taxon>Tylenchina</taxon>
        <taxon>Panagrolaimomorpha</taxon>
        <taxon>Panagrolaimoidea</taxon>
        <taxon>Panagrolaimidae</taxon>
        <taxon>Panagrolaimus</taxon>
    </lineage>
</organism>
<evidence type="ECO:0000256" key="5">
    <source>
        <dbReference type="ARBA" id="ARBA00022857"/>
    </source>
</evidence>
<keyword evidence="6" id="KW-0560">Oxidoreductase</keyword>